<reference evidence="1" key="1">
    <citation type="submission" date="2020-05" db="EMBL/GenBank/DDBJ databases">
        <authorList>
            <person name="Chiriac C."/>
            <person name="Salcher M."/>
            <person name="Ghai R."/>
            <person name="Kavagutti S V."/>
        </authorList>
    </citation>
    <scope>NUCLEOTIDE SEQUENCE</scope>
</reference>
<gene>
    <name evidence="1" type="ORF">UFOPK4000_00366</name>
</gene>
<evidence type="ECO:0000313" key="1">
    <source>
        <dbReference type="EMBL" id="CAB4985384.1"/>
    </source>
</evidence>
<proteinExistence type="predicted"/>
<dbReference type="EMBL" id="CAFBOT010000040">
    <property type="protein sequence ID" value="CAB4985384.1"/>
    <property type="molecule type" value="Genomic_DNA"/>
</dbReference>
<dbReference type="AlphaFoldDB" id="A0A6J7N5I8"/>
<protein>
    <submittedName>
        <fullName evidence="1">Unannotated protein</fullName>
    </submittedName>
</protein>
<accession>A0A6J7N5I8</accession>
<organism evidence="1">
    <name type="scientific">freshwater metagenome</name>
    <dbReference type="NCBI Taxonomy" id="449393"/>
    <lineage>
        <taxon>unclassified sequences</taxon>
        <taxon>metagenomes</taxon>
        <taxon>ecological metagenomes</taxon>
    </lineage>
</organism>
<sequence length="47" mass="4793">MIAAISKAEVASAIGIGLNEEVTTSNSEFFTSIKCVSTCSADAVVAR</sequence>
<name>A0A6J7N5I8_9ZZZZ</name>